<evidence type="ECO:0000256" key="2">
    <source>
        <dbReference type="ARBA" id="ARBA00022617"/>
    </source>
</evidence>
<comment type="similarity">
    <text evidence="1">Belongs to the cytochrome P450 family.</text>
</comment>
<feature type="region of interest" description="Disordered" evidence="6">
    <location>
        <begin position="504"/>
        <end position="536"/>
    </location>
</feature>
<keyword evidence="2 5" id="KW-0349">Heme</keyword>
<dbReference type="PRINTS" id="PR00463">
    <property type="entry name" value="EP450I"/>
</dbReference>
<comment type="cofactor">
    <cofactor evidence="5">
        <name>heme</name>
        <dbReference type="ChEBI" id="CHEBI:30413"/>
    </cofactor>
</comment>
<dbReference type="EMBL" id="MU853766">
    <property type="protein sequence ID" value="KAK3943340.1"/>
    <property type="molecule type" value="Genomic_DNA"/>
</dbReference>
<keyword evidence="9" id="KW-1185">Reference proteome</keyword>
<evidence type="ECO:0000313" key="8">
    <source>
        <dbReference type="EMBL" id="KAK3943340.1"/>
    </source>
</evidence>
<evidence type="ECO:0000256" key="5">
    <source>
        <dbReference type="PIRSR" id="PIRSR602401-1"/>
    </source>
</evidence>
<feature type="chain" id="PRO_5042822976" evidence="7">
    <location>
        <begin position="17"/>
        <end position="536"/>
    </location>
</feature>
<dbReference type="InterPro" id="IPR036396">
    <property type="entry name" value="Cyt_P450_sf"/>
</dbReference>
<keyword evidence="7" id="KW-0732">Signal</keyword>
<evidence type="ECO:0000313" key="9">
    <source>
        <dbReference type="Proteomes" id="UP001303473"/>
    </source>
</evidence>
<feature type="signal peptide" evidence="7">
    <location>
        <begin position="1"/>
        <end position="16"/>
    </location>
</feature>
<accession>A0AAN6S7J2</accession>
<reference evidence="9" key="1">
    <citation type="journal article" date="2023" name="Mol. Phylogenet. Evol.">
        <title>Genome-scale phylogeny and comparative genomics of the fungal order Sordariales.</title>
        <authorList>
            <person name="Hensen N."/>
            <person name="Bonometti L."/>
            <person name="Westerberg I."/>
            <person name="Brannstrom I.O."/>
            <person name="Guillou S."/>
            <person name="Cros-Aarteil S."/>
            <person name="Calhoun S."/>
            <person name="Haridas S."/>
            <person name="Kuo A."/>
            <person name="Mondo S."/>
            <person name="Pangilinan J."/>
            <person name="Riley R."/>
            <person name="LaButti K."/>
            <person name="Andreopoulos B."/>
            <person name="Lipzen A."/>
            <person name="Chen C."/>
            <person name="Yan M."/>
            <person name="Daum C."/>
            <person name="Ng V."/>
            <person name="Clum A."/>
            <person name="Steindorff A."/>
            <person name="Ohm R.A."/>
            <person name="Martin F."/>
            <person name="Silar P."/>
            <person name="Natvig D.O."/>
            <person name="Lalanne C."/>
            <person name="Gautier V."/>
            <person name="Ament-Velasquez S.L."/>
            <person name="Kruys A."/>
            <person name="Hutchinson M.I."/>
            <person name="Powell A.J."/>
            <person name="Barry K."/>
            <person name="Miller A.N."/>
            <person name="Grigoriev I.V."/>
            <person name="Debuchy R."/>
            <person name="Gladieux P."/>
            <person name="Hiltunen Thoren M."/>
            <person name="Johannesson H."/>
        </authorList>
    </citation>
    <scope>NUCLEOTIDE SEQUENCE [LARGE SCALE GENOMIC DNA]</scope>
    <source>
        <strain evidence="9">CBS 340.73</strain>
    </source>
</reference>
<dbReference type="GO" id="GO:0020037">
    <property type="term" value="F:heme binding"/>
    <property type="evidence" value="ECO:0007669"/>
    <property type="project" value="InterPro"/>
</dbReference>
<evidence type="ECO:0000256" key="4">
    <source>
        <dbReference type="ARBA" id="ARBA00023004"/>
    </source>
</evidence>
<evidence type="ECO:0000256" key="7">
    <source>
        <dbReference type="SAM" id="SignalP"/>
    </source>
</evidence>
<keyword evidence="4 5" id="KW-0408">Iron</keyword>
<organism evidence="8 9">
    <name type="scientific">Diplogelasinospora grovesii</name>
    <dbReference type="NCBI Taxonomy" id="303347"/>
    <lineage>
        <taxon>Eukaryota</taxon>
        <taxon>Fungi</taxon>
        <taxon>Dikarya</taxon>
        <taxon>Ascomycota</taxon>
        <taxon>Pezizomycotina</taxon>
        <taxon>Sordariomycetes</taxon>
        <taxon>Sordariomycetidae</taxon>
        <taxon>Sordariales</taxon>
        <taxon>Diplogelasinosporaceae</taxon>
        <taxon>Diplogelasinospora</taxon>
    </lineage>
</organism>
<dbReference type="GO" id="GO:0008395">
    <property type="term" value="F:steroid hydroxylase activity"/>
    <property type="evidence" value="ECO:0007669"/>
    <property type="project" value="TreeGrafter"/>
</dbReference>
<dbReference type="Pfam" id="PF00067">
    <property type="entry name" value="p450"/>
    <property type="match status" value="1"/>
</dbReference>
<dbReference type="AlphaFoldDB" id="A0AAN6S7J2"/>
<dbReference type="SUPFAM" id="SSF48264">
    <property type="entry name" value="Cytochrome P450"/>
    <property type="match status" value="1"/>
</dbReference>
<protein>
    <submittedName>
        <fullName evidence="8">Cytochrome P450</fullName>
    </submittedName>
</protein>
<dbReference type="Gene3D" id="1.10.630.10">
    <property type="entry name" value="Cytochrome P450"/>
    <property type="match status" value="1"/>
</dbReference>
<name>A0AAN6S7J2_9PEZI</name>
<dbReference type="PANTHER" id="PTHR24304:SF2">
    <property type="entry name" value="24-HYDROXYCHOLESTEROL 7-ALPHA-HYDROXYLASE"/>
    <property type="match status" value="1"/>
</dbReference>
<dbReference type="InterPro" id="IPR001128">
    <property type="entry name" value="Cyt_P450"/>
</dbReference>
<dbReference type="CDD" id="cd11040">
    <property type="entry name" value="CYP7_CYP8-like"/>
    <property type="match status" value="1"/>
</dbReference>
<comment type="caution">
    <text evidence="8">The sequence shown here is derived from an EMBL/GenBank/DDBJ whole genome shotgun (WGS) entry which is preliminary data.</text>
</comment>
<feature type="binding site" description="axial binding residue" evidence="5">
    <location>
        <position position="470"/>
    </location>
    <ligand>
        <name>heme</name>
        <dbReference type="ChEBI" id="CHEBI:30413"/>
    </ligand>
    <ligandPart>
        <name>Fe</name>
        <dbReference type="ChEBI" id="CHEBI:18248"/>
    </ligandPart>
</feature>
<dbReference type="GO" id="GO:0016705">
    <property type="term" value="F:oxidoreductase activity, acting on paired donors, with incorporation or reduction of molecular oxygen"/>
    <property type="evidence" value="ECO:0007669"/>
    <property type="project" value="InterPro"/>
</dbReference>
<keyword evidence="3 5" id="KW-0479">Metal-binding</keyword>
<proteinExistence type="inferred from homology"/>
<dbReference type="InterPro" id="IPR002401">
    <property type="entry name" value="Cyt_P450_E_grp-I"/>
</dbReference>
<evidence type="ECO:0000256" key="6">
    <source>
        <dbReference type="SAM" id="MobiDB-lite"/>
    </source>
</evidence>
<dbReference type="Proteomes" id="UP001303473">
    <property type="component" value="Unassembled WGS sequence"/>
</dbReference>
<evidence type="ECO:0000256" key="3">
    <source>
        <dbReference type="ARBA" id="ARBA00022723"/>
    </source>
</evidence>
<gene>
    <name evidence="8" type="ORF">QBC46DRAFT_377598</name>
</gene>
<dbReference type="InterPro" id="IPR050529">
    <property type="entry name" value="CYP450_sterol_14alpha_dmase"/>
</dbReference>
<dbReference type="GO" id="GO:0005506">
    <property type="term" value="F:iron ion binding"/>
    <property type="evidence" value="ECO:0007669"/>
    <property type="project" value="InterPro"/>
</dbReference>
<feature type="region of interest" description="Disordered" evidence="6">
    <location>
        <begin position="114"/>
        <end position="134"/>
    </location>
</feature>
<dbReference type="PANTHER" id="PTHR24304">
    <property type="entry name" value="CYTOCHROME P450 FAMILY 7"/>
    <property type="match status" value="1"/>
</dbReference>
<sequence length="536" mass="60782">MILIVAVWISRLRVLGHQNEQQHEPPTIPEKIPLVSNTYQYITNNSAFLKRASEVLSSKKIAKFNLGNVPVYLVSGPQYIQTLLRSSSSLSSDKFILMVDENIHNMAPGDIARLTRDRSGRHSKRPNPGYEEHPDKERLWAGLHNLFIETIAQKDATDQLASSFSRFWGQKLDAFPTGERREMRVFDWLKRDMAEATIASVMGTLLLEMHPEILDGLWEFVDIALSLLYAPSPSSSPALVRWIWRKINPRPYQVRQRVHGIMADYLKEAFERFDREGPDANADWEPVFGSRSHREQAMFYKERGFEWGTRVGTSFGFLFGANSNTIPMAAWAMMYIFRDPTLLQAVREEVSTAALMEGGKLDVQKVLALPLLQSIYVETLRLHVALNVTREVVSEGMVLNAEYKLPKGALLQAPTSIAQKDETVWARDGHGANEFWAERHITYNKLGQREFSMVGRPSDFFPYGGGISVCPGRHFAKQEIMLSIAMLVSRFDIEFIDWTMPDGAPSDRPAEGDAKFCGAAAMPPDRDAKISMRRRT</sequence>
<evidence type="ECO:0000256" key="1">
    <source>
        <dbReference type="ARBA" id="ARBA00010617"/>
    </source>
</evidence>